<dbReference type="Proteomes" id="UP000010121">
    <property type="component" value="Unassembled WGS sequence"/>
</dbReference>
<comment type="caution">
    <text evidence="1">The sequence shown here is derived from an EMBL/GenBank/DDBJ whole genome shotgun (WGS) entry which is preliminary data.</text>
</comment>
<evidence type="ECO:0000313" key="2">
    <source>
        <dbReference type="Proteomes" id="UP000010121"/>
    </source>
</evidence>
<dbReference type="RefSeq" id="WP_008028056.1">
    <property type="nucleotide sequence ID" value="NZ_ACYY01000003.1"/>
</dbReference>
<gene>
    <name evidence="1" type="ORF">Rsw2DRAFT_0680</name>
</gene>
<proteinExistence type="predicted"/>
<dbReference type="AlphaFoldDB" id="C8RY02"/>
<dbReference type="EMBL" id="ACYY01000003">
    <property type="protein sequence ID" value="EEW26400.1"/>
    <property type="molecule type" value="Genomic_DNA"/>
</dbReference>
<evidence type="ECO:0000313" key="1">
    <source>
        <dbReference type="EMBL" id="EEW26400.1"/>
    </source>
</evidence>
<protein>
    <submittedName>
        <fullName evidence="1">Uncharacterized protein</fullName>
    </submittedName>
</protein>
<reference evidence="1 2" key="1">
    <citation type="submission" date="2009-08" db="EMBL/GenBank/DDBJ databases">
        <title>The draft genome of Rhodobacter sp. SW2.</title>
        <authorList>
            <consortium name="US DOE Joint Genome Institute (JGI-PGF)"/>
            <person name="Lucas S."/>
            <person name="Copeland A."/>
            <person name="Lapidus A."/>
            <person name="Glavina del Rio T."/>
            <person name="Tice H."/>
            <person name="Bruce D."/>
            <person name="Goodwin L."/>
            <person name="Pitluck S."/>
            <person name="Larimer F."/>
            <person name="Land M.L."/>
            <person name="Hauser L."/>
            <person name="Emerson D."/>
        </authorList>
    </citation>
    <scope>NUCLEOTIDE SEQUENCE [LARGE SCALE GENOMIC DNA]</scope>
    <source>
        <strain evidence="1 2">SW2</strain>
    </source>
</reference>
<dbReference type="eggNOG" id="ENOG502ZAZD">
    <property type="taxonomic scope" value="Bacteria"/>
</dbReference>
<keyword evidence="2" id="KW-1185">Reference proteome</keyword>
<organism evidence="1 2">
    <name type="scientific">Rhodobacter ferrooxidans</name>
    <dbReference type="NCBI Taxonomy" id="371731"/>
    <lineage>
        <taxon>Bacteria</taxon>
        <taxon>Pseudomonadati</taxon>
        <taxon>Pseudomonadota</taxon>
        <taxon>Alphaproteobacteria</taxon>
        <taxon>Rhodobacterales</taxon>
        <taxon>Rhodobacter group</taxon>
        <taxon>Rhodobacter</taxon>
    </lineage>
</organism>
<dbReference type="OrthoDB" id="6638257at2"/>
<name>C8RY02_9RHOB</name>
<accession>C8RY02</accession>
<dbReference type="STRING" id="371731.Rsw2DRAFT_0680"/>
<sequence length="239" mass="25748">MRTVLILGSGPNVVQARAWPRAAFDHVLAINNAWRVRPDWDALITPWDFPPDGLPEAVTGKVLVSQEDFVPAQNALGGFVYAGGTMAFTAGYWALFAHRPKVIAMMGCDMHYPKAGATHFYGIGSADPLRPDITLRSLEAKSARLMLLAAMRGTAMVNLSAGPSRLVFPRASLAGLAQPRPLAFDTALAERALALEASLGYFVASGRYWEQADQFDPQALAELDALWLAAARPAQARSA</sequence>